<keyword evidence="3" id="KW-1185">Reference proteome</keyword>
<dbReference type="STRING" id="6205.A0A0R3WPR4"/>
<feature type="compositionally biased region" description="Gly residues" evidence="1">
    <location>
        <begin position="172"/>
        <end position="192"/>
    </location>
</feature>
<reference evidence="4" key="1">
    <citation type="submission" date="2017-02" db="UniProtKB">
        <authorList>
            <consortium name="WormBaseParasite"/>
        </authorList>
    </citation>
    <scope>IDENTIFICATION</scope>
</reference>
<feature type="compositionally biased region" description="Polar residues" evidence="1">
    <location>
        <begin position="101"/>
        <end position="118"/>
    </location>
</feature>
<dbReference type="Proteomes" id="UP000274429">
    <property type="component" value="Unassembled WGS sequence"/>
</dbReference>
<protein>
    <submittedName>
        <fullName evidence="4">La-related protein</fullName>
    </submittedName>
</protein>
<name>A0A0R3WPR4_HYDTA</name>
<evidence type="ECO:0000313" key="4">
    <source>
        <dbReference type="WBParaSite" id="TTAC_0000275401-mRNA-1"/>
    </source>
</evidence>
<gene>
    <name evidence="2" type="ORF">TTAC_LOCUS2739</name>
</gene>
<proteinExistence type="predicted"/>
<organism evidence="4">
    <name type="scientific">Hydatigena taeniaeformis</name>
    <name type="common">Feline tapeworm</name>
    <name type="synonym">Taenia taeniaeformis</name>
    <dbReference type="NCBI Taxonomy" id="6205"/>
    <lineage>
        <taxon>Eukaryota</taxon>
        <taxon>Metazoa</taxon>
        <taxon>Spiralia</taxon>
        <taxon>Lophotrochozoa</taxon>
        <taxon>Platyhelminthes</taxon>
        <taxon>Cestoda</taxon>
        <taxon>Eucestoda</taxon>
        <taxon>Cyclophyllidea</taxon>
        <taxon>Taeniidae</taxon>
        <taxon>Hydatigera</taxon>
    </lineage>
</organism>
<evidence type="ECO:0000313" key="3">
    <source>
        <dbReference type="Proteomes" id="UP000274429"/>
    </source>
</evidence>
<feature type="compositionally biased region" description="Gly residues" evidence="1">
    <location>
        <begin position="122"/>
        <end position="135"/>
    </location>
</feature>
<feature type="region of interest" description="Disordered" evidence="1">
    <location>
        <begin position="85"/>
        <end position="135"/>
    </location>
</feature>
<dbReference type="OrthoDB" id="6286822at2759"/>
<sequence>MDPTGIVHRYVYTKEQLIEIRNAFISSGGPSRYPISKSVIFLNPDKRALLRKSKPLVDTSVLQNKPLKNTDSFYSGGVEVVSCHGNDTTQHSAGWRRTRRSSGSVPQSPLDAASSQRHNSGSSGGEEGCGGGNGNGTVRHEFDWALGCGKWRHRSTSGSERGAHKATFYASGGRGRGRGGNGGGGSGGGSGSEGTDFHREQGGGVFTGPPGPRGRGFMRRPFQHGIQSTRGGRGGGGGFKPSVPFSNLGSDHGPTEEDFEPHDEHYKHQQPQQQHPSHHYTPHPFHKDVGLDDVSQGGERRCNHQTASIISATAAAQPSLLLSLKPKVHVRLLIVF</sequence>
<dbReference type="EMBL" id="UYWX01001454">
    <property type="protein sequence ID" value="VDM21043.1"/>
    <property type="molecule type" value="Genomic_DNA"/>
</dbReference>
<accession>A0A0R3WPR4</accession>
<dbReference type="AlphaFoldDB" id="A0A0R3WPR4"/>
<reference evidence="2 3" key="2">
    <citation type="submission" date="2018-11" db="EMBL/GenBank/DDBJ databases">
        <authorList>
            <consortium name="Pathogen Informatics"/>
        </authorList>
    </citation>
    <scope>NUCLEOTIDE SEQUENCE [LARGE SCALE GENOMIC DNA]</scope>
</reference>
<feature type="region of interest" description="Disordered" evidence="1">
    <location>
        <begin position="152"/>
        <end position="302"/>
    </location>
</feature>
<evidence type="ECO:0000256" key="1">
    <source>
        <dbReference type="SAM" id="MobiDB-lite"/>
    </source>
</evidence>
<evidence type="ECO:0000313" key="2">
    <source>
        <dbReference type="EMBL" id="VDM21043.1"/>
    </source>
</evidence>
<dbReference type="WBParaSite" id="TTAC_0000275401-mRNA-1">
    <property type="protein sequence ID" value="TTAC_0000275401-mRNA-1"/>
    <property type="gene ID" value="TTAC_0000275401"/>
</dbReference>